<organism evidence="3">
    <name type="scientific">Graphocephala atropunctata</name>
    <dbReference type="NCBI Taxonomy" id="36148"/>
    <lineage>
        <taxon>Eukaryota</taxon>
        <taxon>Metazoa</taxon>
        <taxon>Ecdysozoa</taxon>
        <taxon>Arthropoda</taxon>
        <taxon>Hexapoda</taxon>
        <taxon>Insecta</taxon>
        <taxon>Pterygota</taxon>
        <taxon>Neoptera</taxon>
        <taxon>Paraneoptera</taxon>
        <taxon>Hemiptera</taxon>
        <taxon>Auchenorrhyncha</taxon>
        <taxon>Membracoidea</taxon>
        <taxon>Cicadellidae</taxon>
        <taxon>Cicadellinae</taxon>
        <taxon>Cicadellini</taxon>
        <taxon>Graphocephala</taxon>
    </lineage>
</organism>
<dbReference type="EMBL" id="GEBQ01002446">
    <property type="protein sequence ID" value="JAT37531.1"/>
    <property type="molecule type" value="Transcribed_RNA"/>
</dbReference>
<feature type="coiled-coil region" evidence="1">
    <location>
        <begin position="3"/>
        <end position="34"/>
    </location>
</feature>
<feature type="compositionally biased region" description="Basic and acidic residues" evidence="2">
    <location>
        <begin position="78"/>
        <end position="90"/>
    </location>
</feature>
<reference evidence="3" key="1">
    <citation type="submission" date="2015-11" db="EMBL/GenBank/DDBJ databases">
        <title>De novo transcriptome assembly of four potential Pierce s Disease insect vectors from Arizona vineyards.</title>
        <authorList>
            <person name="Tassone E.E."/>
        </authorList>
    </citation>
    <scope>NUCLEOTIDE SEQUENCE</scope>
</reference>
<gene>
    <name evidence="3" type="ORF">g.51460</name>
</gene>
<protein>
    <submittedName>
        <fullName evidence="3">Uncharacterized protein</fullName>
    </submittedName>
</protein>
<sequence length="99" mass="11575">PKLEDKIKEYEEIVRDLLEKNKEMKIQLEFMDLKIQNEAVLKDELIKEGDTEKKCLAIQLNNLSKESSGYKDKLQLAENKLETEKSKSENMGHPTPKRN</sequence>
<name>A0A1B6MNQ2_9HEMI</name>
<proteinExistence type="predicted"/>
<evidence type="ECO:0000256" key="2">
    <source>
        <dbReference type="SAM" id="MobiDB-lite"/>
    </source>
</evidence>
<dbReference type="AlphaFoldDB" id="A0A1B6MNQ2"/>
<feature type="region of interest" description="Disordered" evidence="2">
    <location>
        <begin position="78"/>
        <end position="99"/>
    </location>
</feature>
<accession>A0A1B6MNQ2</accession>
<evidence type="ECO:0000256" key="1">
    <source>
        <dbReference type="SAM" id="Coils"/>
    </source>
</evidence>
<feature type="non-terminal residue" evidence="3">
    <location>
        <position position="1"/>
    </location>
</feature>
<evidence type="ECO:0000313" key="3">
    <source>
        <dbReference type="EMBL" id="JAT37531.1"/>
    </source>
</evidence>
<keyword evidence="1" id="KW-0175">Coiled coil</keyword>